<dbReference type="Proteomes" id="UP001382455">
    <property type="component" value="Unassembled WGS sequence"/>
</dbReference>
<organism evidence="3 4">
    <name type="scientific">Pseudoalteromonas spongiae</name>
    <dbReference type="NCBI Taxonomy" id="298657"/>
    <lineage>
        <taxon>Bacteria</taxon>
        <taxon>Pseudomonadati</taxon>
        <taxon>Pseudomonadota</taxon>
        <taxon>Gammaproteobacteria</taxon>
        <taxon>Alteromonadales</taxon>
        <taxon>Pseudoalteromonadaceae</taxon>
        <taxon>Pseudoalteromonas</taxon>
    </lineage>
</organism>
<dbReference type="InterPro" id="IPR027417">
    <property type="entry name" value="P-loop_NTPase"/>
</dbReference>
<dbReference type="Pfam" id="PF12458">
    <property type="entry name" value="DUF3686"/>
    <property type="match status" value="1"/>
</dbReference>
<evidence type="ECO:0000313" key="3">
    <source>
        <dbReference type="EMBL" id="MEI4550924.1"/>
    </source>
</evidence>
<dbReference type="InterPro" id="IPR057224">
    <property type="entry name" value="DUF7902"/>
</dbReference>
<dbReference type="SMART" id="SM00382">
    <property type="entry name" value="AAA"/>
    <property type="match status" value="1"/>
</dbReference>
<evidence type="ECO:0000313" key="4">
    <source>
        <dbReference type="Proteomes" id="UP001382455"/>
    </source>
</evidence>
<dbReference type="InterPro" id="IPR020958">
    <property type="entry name" value="DUF3686"/>
</dbReference>
<proteinExistence type="predicted"/>
<reference evidence="3 4" key="1">
    <citation type="submission" date="2023-12" db="EMBL/GenBank/DDBJ databases">
        <title>Friends and Foes: Symbiotic and Algicidal bacterial influence on Karenia brevis blooms.</title>
        <authorList>
            <person name="Fei C."/>
            <person name="Mohamed A.R."/>
            <person name="Booker A."/>
            <person name="Arshad M."/>
            <person name="Klass S."/>
            <person name="Ahn S."/>
            <person name="Gilbert P.M."/>
            <person name="Heil C.A."/>
            <person name="Martinez J.M."/>
            <person name="Amin S.A."/>
        </authorList>
    </citation>
    <scope>NUCLEOTIDE SEQUENCE [LARGE SCALE GENOMIC DNA]</scope>
    <source>
        <strain evidence="3 4">CE15</strain>
    </source>
</reference>
<keyword evidence="4" id="KW-1185">Reference proteome</keyword>
<sequence>MTEQTQQSALEQGSYDLIKRRLSNLGSDLKSSVDAINQQRIDSFGSTELQVKGRVRVRTENNCVPRDIVIIGDKLIFAYNVFIGLKKQTSIHDVFSVQKLTIVDDHFEIDNYPSDTRFLTDSRFIRDFEELYTYYKEAKLQHLFVQHGKLYALFQIGEKLSDVRVFRWQIENDNTLNYIDNRGERDIQNRQDYDFEWEKTSRENHVEGTHPHINVCDKIFIDTKGGALTFKVENNTNSGQGIYQESLEDKNQSLADCDLDYAIVGDLVLLRILPYREKIVRYYIYNSRSQSIVRQDALAHACVSLPEDHGIIYPGGYYLQSGQSRNFEDKLNDLEFHKQLRSPNGEDVLYIFYEPSEGRYALFAYNIIEKNLQNPIYCHGYGVYQDGLTVTFKAEKDEAERVHPLQIWQSPFVSAEYAASAPAPTDTFGKIGNPDLVRGISDLFSVCRAIQEQSATQNHYEDLIALARAIFDRYHWLSKKEFEKLNSELHNVLETAEQVLDEFEKVTQIQNKAKEALDDIELQINNALKEIRPDSFKFANQFVTSLATLKQLSGKVISLEDVKYIDIAALTQLQQNITAQETQLSNATASFLQKAEALAPYHKQLDDISELSEKSEGVTELNDFLGKLDALAAELDLLNHTMLDLEIDDSRVRTQILEDISSVYALVNRTKASIEIRRKSLGSVEAKAEFAARFKLFSQSITGALNSANTPQECDEQLSRLLIQLEELESLFSDHDEYLAEIIAKRDDVYESFEAHKQKLLDEQQRRALSLTNAAERILQGVTRRLSSFNELDALNSYFAGDPMIGKLRKLIKELQSLGDEIRADDLEAKLKATRDQGIRALRDKQDIYTDGGNTVSIGKHAFSVNNQVLDLTLLPRDDALMFHLTGTDYFEPITDPDTSIKMLACQEIWQQSLISESSQVYRAEYLAYQILSAARTQYQGLTLERLISAQQESQLLPLVQKFAEPRYQESYDKGIHDHDAAIILHNLLSQQQSLGLLTFPVSARFLAQSLFISLSEIERDTLKSQAQNSQLMSDEFGNDQFKLSLANQLTEQLEQFSENLITVAPLLGETSYTLAADYLIAELASMPNESLQFTITTQAKTAAEQFIGSAKSKRFWHTLADTVSKLNTFDDQAALIINWLNAYCKTNEVDTHTAIEAASYVFFSHQYQATFVEIDSKIENQVTGLMGQHARVKEQIMLLDYAEFSQRLSHYSSDVVPLFEQYHALRKEVIALQKDKLQLDEFKAKPLSSFVRNQLIDKVYFPIIGDNLAKQIGASGKNKRTDLMGMLLLISPPGYGKTTLIEYIANRLGLTFVKVNCPSIGHDQVSLDPAQAINATAAKEIEKINQSFEMGNNVMLYLDDIQHTNPEFLQKFISLCDGSRRIDGVWNGKSKTYDLRGKKFSVVMAGNPYTESGESFKIPDMLANRADIYNLGDTLAGCEQEFAMSFIENSLTSNAVLAPLANRNMQDLYKFVRICQGEDISLNELEYGYSQAEANEITAVLDKLMHVRNTVLKVNAQYIASAAQDDSYRTEPPFKLQGSYRNMNKMAEKIVAAMNDEELENLIQDHYRGEAQTLSKGSEENLLKLAELRGTLSEHDNQRWLQIKKDYSSKNKLDQAGSAEMMAVEQLANVHSSLEQIGEKLNANTLMHNYAEQFTALSDSLAKLDSSQSFETLTSALSEQLANTPYQDSLALIAKNIAENNSGATLDNIADILTQRNEHSTEYADMFANLTSAIAKPRLANVEQLLAKLALAQDNTAHSVNQQNDILLETLTRNNSNDSLSQIAVELSQSNENKGHQLEKLQSLIETLNTPKLSEVENQLAKLAESHENMLNNLSKQNEVASTRNTLLDKITQQNQEQLTCSQQTQQNASALALTLQNLADVQQQNLERDATSDVNESLLAQLQTIVQNSQTQSNDINQQLATISKTIETQQTLSQQTLEQLIVALSAISPKVTVDNHTDPKVAEAVAAVAQTIDASLLPVLKIMQHKVRLDHDVWNKVDAVSKQLKSIDNSFEEPKTVLTEDDKDIIVS</sequence>
<evidence type="ECO:0000256" key="1">
    <source>
        <dbReference type="SAM" id="Coils"/>
    </source>
</evidence>
<accession>A0ABU8EVC0</accession>
<gene>
    <name evidence="3" type="ORF">WAE96_14735</name>
</gene>
<dbReference type="InterPro" id="IPR003593">
    <property type="entry name" value="AAA+_ATPase"/>
</dbReference>
<dbReference type="InterPro" id="IPR003959">
    <property type="entry name" value="ATPase_AAA_core"/>
</dbReference>
<name>A0ABU8EVC0_9GAMM</name>
<dbReference type="Gene3D" id="3.40.50.300">
    <property type="entry name" value="P-loop containing nucleotide triphosphate hydrolases"/>
    <property type="match status" value="1"/>
</dbReference>
<feature type="domain" description="AAA+ ATPase" evidence="2">
    <location>
        <begin position="1284"/>
        <end position="1433"/>
    </location>
</feature>
<dbReference type="Pfam" id="PF25472">
    <property type="entry name" value="DUF7902"/>
    <property type="match status" value="1"/>
</dbReference>
<dbReference type="EMBL" id="JBAWKS010000002">
    <property type="protein sequence ID" value="MEI4550924.1"/>
    <property type="molecule type" value="Genomic_DNA"/>
</dbReference>
<dbReference type="SUPFAM" id="SSF52540">
    <property type="entry name" value="P-loop containing nucleoside triphosphate hydrolases"/>
    <property type="match status" value="1"/>
</dbReference>
<protein>
    <submittedName>
        <fullName evidence="3">DNA repair ATPase</fullName>
    </submittedName>
</protein>
<feature type="coiled-coil region" evidence="1">
    <location>
        <begin position="1814"/>
        <end position="1845"/>
    </location>
</feature>
<comment type="caution">
    <text evidence="3">The sequence shown here is derived from an EMBL/GenBank/DDBJ whole genome shotgun (WGS) entry which is preliminary data.</text>
</comment>
<keyword evidence="1" id="KW-0175">Coiled coil</keyword>
<dbReference type="RefSeq" id="WP_336435989.1">
    <property type="nucleotide sequence ID" value="NZ_JBAWKS010000002.1"/>
</dbReference>
<evidence type="ECO:0000259" key="2">
    <source>
        <dbReference type="SMART" id="SM00382"/>
    </source>
</evidence>
<dbReference type="Pfam" id="PF00004">
    <property type="entry name" value="AAA"/>
    <property type="match status" value="1"/>
</dbReference>
<feature type="coiled-coil region" evidence="1">
    <location>
        <begin position="479"/>
        <end position="530"/>
    </location>
</feature>